<evidence type="ECO:0000313" key="2">
    <source>
        <dbReference type="EMBL" id="VDN17390.1"/>
    </source>
</evidence>
<dbReference type="EMBL" id="UYRU01068147">
    <property type="protein sequence ID" value="VDN17390.1"/>
    <property type="molecule type" value="Genomic_DNA"/>
</dbReference>
<proteinExistence type="predicted"/>
<keyword evidence="3" id="KW-1185">Reference proteome</keyword>
<organism evidence="2 3">
    <name type="scientific">Dibothriocephalus latus</name>
    <name type="common">Fish tapeworm</name>
    <name type="synonym">Diphyllobothrium latum</name>
    <dbReference type="NCBI Taxonomy" id="60516"/>
    <lineage>
        <taxon>Eukaryota</taxon>
        <taxon>Metazoa</taxon>
        <taxon>Spiralia</taxon>
        <taxon>Lophotrochozoa</taxon>
        <taxon>Platyhelminthes</taxon>
        <taxon>Cestoda</taxon>
        <taxon>Eucestoda</taxon>
        <taxon>Diphyllobothriidea</taxon>
        <taxon>Diphyllobothriidae</taxon>
        <taxon>Dibothriocephalus</taxon>
    </lineage>
</organism>
<name>A0A3P7LVT6_DIBLA</name>
<evidence type="ECO:0000256" key="1">
    <source>
        <dbReference type="SAM" id="MobiDB-lite"/>
    </source>
</evidence>
<gene>
    <name evidence="2" type="ORF">DILT_LOCUS12916</name>
</gene>
<evidence type="ECO:0000313" key="3">
    <source>
        <dbReference type="Proteomes" id="UP000281553"/>
    </source>
</evidence>
<sequence length="87" mass="9187">MRERQLASAAHRNRRSSVTVGGYGDDDNSLDEGTSISLAAIKRDTKAGRSSSGRKSLSALSSDDSGSDVSDTPIRKKARISDEGDSD</sequence>
<protein>
    <submittedName>
        <fullName evidence="2">Uncharacterized protein</fullName>
    </submittedName>
</protein>
<accession>A0A3P7LVT6</accession>
<dbReference type="AlphaFoldDB" id="A0A3P7LVT6"/>
<feature type="compositionally biased region" description="Low complexity" evidence="1">
    <location>
        <begin position="48"/>
        <end position="71"/>
    </location>
</feature>
<dbReference type="Proteomes" id="UP000281553">
    <property type="component" value="Unassembled WGS sequence"/>
</dbReference>
<feature type="region of interest" description="Disordered" evidence="1">
    <location>
        <begin position="1"/>
        <end position="87"/>
    </location>
</feature>
<reference evidence="2 3" key="1">
    <citation type="submission" date="2018-11" db="EMBL/GenBank/DDBJ databases">
        <authorList>
            <consortium name="Pathogen Informatics"/>
        </authorList>
    </citation>
    <scope>NUCLEOTIDE SEQUENCE [LARGE SCALE GENOMIC DNA]</scope>
</reference>